<evidence type="ECO:0000256" key="19">
    <source>
        <dbReference type="ARBA" id="ARBA00044919"/>
    </source>
</evidence>
<evidence type="ECO:0000256" key="20">
    <source>
        <dbReference type="ARBA" id="ARBA00044924"/>
    </source>
</evidence>
<comment type="catalytic activity">
    <reaction evidence="19">
        <text>L-alanyl-L-lysine(out) = L-alanyl-L-lysine(in)</text>
        <dbReference type="Rhea" id="RHEA:79415"/>
        <dbReference type="ChEBI" id="CHEBI:192470"/>
    </reaction>
</comment>
<dbReference type="EMBL" id="BMJS01000001">
    <property type="protein sequence ID" value="GGF88104.1"/>
    <property type="molecule type" value="Genomic_DNA"/>
</dbReference>
<sequence length="430" mass="47226">MTSTTYQEKLAQMPLAKSWAVVILISFFFFFEFGLGNAFNTLTPAILNAYPDLTPVSVSFIASLYFYTNIICLIPAAYILDRFSPRLAISIALLVCALSIFAMTITTSVYVMGVSRLFMGMGASFSLIGCIRIATNWFPANRLGFVIGIIIAIGMLGGYAAQAPVGYLLDAFGLEHTLHVISLFGLVLAALIFIVVRNAPKALTEARMMQTKALRSESILATLKLVLSKPQNWCAGIYVGLINIGTWMLGGMWSNEYLMKTHGVSMLEARSITGYIFLGMIFAYPFWGWLTERMRRRKQPLILGGVTSVIIIAIIMFCTVSVAQLSVLFFLLGFVTSAQTVAYPFVGENNPMKNNAIATSIVSMNSLLWGGVIAMPLFGVMTTWFNHSKGLDDMAAPGLNFGMGILLIGFIISIIFALFIKETYCKRQVD</sequence>
<evidence type="ECO:0000256" key="10">
    <source>
        <dbReference type="ARBA" id="ARBA00044881"/>
    </source>
</evidence>
<organism evidence="27 28">
    <name type="scientific">Cysteiniphilum litorale</name>
    <dbReference type="NCBI Taxonomy" id="2056700"/>
    <lineage>
        <taxon>Bacteria</taxon>
        <taxon>Pseudomonadati</taxon>
        <taxon>Pseudomonadota</taxon>
        <taxon>Gammaproteobacteria</taxon>
        <taxon>Thiotrichales</taxon>
        <taxon>Fastidiosibacteraceae</taxon>
        <taxon>Cysteiniphilum</taxon>
    </lineage>
</organism>
<feature type="transmembrane region" description="Helical" evidence="25">
    <location>
        <begin position="19"/>
        <end position="39"/>
    </location>
</feature>
<comment type="similarity">
    <text evidence="2">Belongs to the major facilitator superfamily.</text>
</comment>
<keyword evidence="6 25" id="KW-0472">Membrane</keyword>
<keyword evidence="4 25" id="KW-0812">Transmembrane</keyword>
<dbReference type="GO" id="GO:0022857">
    <property type="term" value="F:transmembrane transporter activity"/>
    <property type="evidence" value="ECO:0007669"/>
    <property type="project" value="InterPro"/>
</dbReference>
<feature type="transmembrane region" description="Helical" evidence="25">
    <location>
        <begin position="367"/>
        <end position="387"/>
    </location>
</feature>
<evidence type="ECO:0000256" key="17">
    <source>
        <dbReference type="ARBA" id="ARBA00044903"/>
    </source>
</evidence>
<comment type="catalytic activity">
    <reaction evidence="18">
        <text>L-histidyl-L-alpha-amino acid(out) = L-histidyl-L-alpha-amino acid(in)</text>
        <dbReference type="Rhea" id="RHEA:79379"/>
        <dbReference type="ChEBI" id="CHEBI:229964"/>
    </reaction>
</comment>
<comment type="catalytic activity">
    <reaction evidence="17">
        <text>L-arginyl-glycine(out) = L-arginyl-glycine(in)</text>
        <dbReference type="Rhea" id="RHEA:79391"/>
        <dbReference type="ChEBI" id="CHEBI:229955"/>
    </reaction>
</comment>
<comment type="catalytic activity">
    <reaction evidence="13">
        <text>L-alpha-aminoacyl-L-lysine(out) = L-alpha-aminoacyl-L-lysine(in)</text>
        <dbReference type="Rhea" id="RHEA:79383"/>
        <dbReference type="ChEBI" id="CHEBI:229966"/>
    </reaction>
</comment>
<feature type="domain" description="Major facilitator superfamily (MFS) profile" evidence="26">
    <location>
        <begin position="18"/>
        <end position="428"/>
    </location>
</feature>
<comment type="catalytic activity">
    <reaction evidence="16">
        <text>L-lysyl-L-lysine(out) = L-lysyl-L-lysine(in)</text>
        <dbReference type="Rhea" id="RHEA:79403"/>
        <dbReference type="ChEBI" id="CHEBI:229956"/>
    </reaction>
</comment>
<comment type="catalytic activity">
    <reaction evidence="10">
        <text>L-alpha-aminoacyl-L-arginine(out) = L-alpha-aminoacyl-L-arginine(in)</text>
        <dbReference type="Rhea" id="RHEA:79367"/>
        <dbReference type="ChEBI" id="CHEBI:229968"/>
    </reaction>
</comment>
<feature type="transmembrane region" description="Helical" evidence="25">
    <location>
        <begin position="117"/>
        <end position="135"/>
    </location>
</feature>
<dbReference type="InterPro" id="IPR052187">
    <property type="entry name" value="MFSD1"/>
</dbReference>
<feature type="transmembrane region" description="Helical" evidence="25">
    <location>
        <begin position="180"/>
        <end position="199"/>
    </location>
</feature>
<dbReference type="InterPro" id="IPR011701">
    <property type="entry name" value="MFS"/>
</dbReference>
<dbReference type="RefSeq" id="WP_117001229.1">
    <property type="nucleotide sequence ID" value="NZ_BMJS01000001.1"/>
</dbReference>
<evidence type="ECO:0000256" key="6">
    <source>
        <dbReference type="ARBA" id="ARBA00023136"/>
    </source>
</evidence>
<evidence type="ECO:0000313" key="28">
    <source>
        <dbReference type="Proteomes" id="UP000636949"/>
    </source>
</evidence>
<proteinExistence type="inferred from homology"/>
<feature type="transmembrane region" description="Helical" evidence="25">
    <location>
        <begin position="272"/>
        <end position="290"/>
    </location>
</feature>
<reference evidence="27" key="1">
    <citation type="journal article" date="2014" name="Int. J. Syst. Evol. Microbiol.">
        <title>Complete genome sequence of Corynebacterium casei LMG S-19264T (=DSM 44701T), isolated from a smear-ripened cheese.</title>
        <authorList>
            <consortium name="US DOE Joint Genome Institute (JGI-PGF)"/>
            <person name="Walter F."/>
            <person name="Albersmeier A."/>
            <person name="Kalinowski J."/>
            <person name="Ruckert C."/>
        </authorList>
    </citation>
    <scope>NUCLEOTIDE SEQUENCE</scope>
    <source>
        <strain evidence="27">CGMCC 1.15758</strain>
    </source>
</reference>
<dbReference type="Gene3D" id="1.20.1250.20">
    <property type="entry name" value="MFS general substrate transporter like domains"/>
    <property type="match status" value="2"/>
</dbReference>
<reference evidence="27" key="2">
    <citation type="submission" date="2020-09" db="EMBL/GenBank/DDBJ databases">
        <authorList>
            <person name="Sun Q."/>
            <person name="Zhou Y."/>
        </authorList>
    </citation>
    <scope>NUCLEOTIDE SEQUENCE</scope>
    <source>
        <strain evidence="27">CGMCC 1.15758</strain>
    </source>
</reference>
<comment type="catalytic activity">
    <reaction evidence="9">
        <text>L-histidyl-glycine(out) = L-histidyl-glycine(in)</text>
        <dbReference type="Rhea" id="RHEA:79395"/>
        <dbReference type="ChEBI" id="CHEBI:229957"/>
    </reaction>
</comment>
<dbReference type="PANTHER" id="PTHR23512:SF3">
    <property type="entry name" value="MAJOR FACILITATOR SUPERFAMILY DOMAIN-CONTAINING PROTEIN 1"/>
    <property type="match status" value="1"/>
</dbReference>
<evidence type="ECO:0000256" key="22">
    <source>
        <dbReference type="ARBA" id="ARBA00045018"/>
    </source>
</evidence>
<comment type="caution">
    <text evidence="27">The sequence shown here is derived from an EMBL/GenBank/DDBJ whole genome shotgun (WGS) entry which is preliminary data.</text>
</comment>
<protein>
    <recommendedName>
        <fullName evidence="21">Lysosomal dipeptide transporter MFSD1</fullName>
    </recommendedName>
    <alternativeName>
        <fullName evidence="22">Major facilitator superfamily domain-containing protein 1</fullName>
    </alternativeName>
</protein>
<feature type="transmembrane region" description="Helical" evidence="25">
    <location>
        <begin position="87"/>
        <end position="111"/>
    </location>
</feature>
<evidence type="ECO:0000256" key="4">
    <source>
        <dbReference type="ARBA" id="ARBA00022692"/>
    </source>
</evidence>
<comment type="subcellular location">
    <subcellularLocation>
        <location evidence="1">Lysosome membrane</location>
        <topology evidence="1">Multi-pass membrane protein</topology>
    </subcellularLocation>
</comment>
<evidence type="ECO:0000256" key="7">
    <source>
        <dbReference type="ARBA" id="ARBA00023228"/>
    </source>
</evidence>
<evidence type="ECO:0000256" key="13">
    <source>
        <dbReference type="ARBA" id="ARBA00044893"/>
    </source>
</evidence>
<evidence type="ECO:0000256" key="14">
    <source>
        <dbReference type="ARBA" id="ARBA00044898"/>
    </source>
</evidence>
<comment type="catalytic activity">
    <reaction evidence="14">
        <text>L-aspartyl-L-lysine(out) = L-aspartyl-L-lysine(in)</text>
        <dbReference type="Rhea" id="RHEA:79411"/>
        <dbReference type="ChEBI" id="CHEBI:229953"/>
    </reaction>
</comment>
<comment type="subunit">
    <text evidence="24">Homodimer. Interacts with lysosomal protein GLMP (via lumenal domain); the interaction starts while both proteins are still in the endoplasmic reticulum and is required for stabilization of MFSD1 in lysosomes but has no direct effect on its targeting to lysosomes or transporter activity.</text>
</comment>
<dbReference type="Proteomes" id="UP000636949">
    <property type="component" value="Unassembled WGS sequence"/>
</dbReference>
<feature type="transmembrane region" description="Helical" evidence="25">
    <location>
        <begin position="399"/>
        <end position="420"/>
    </location>
</feature>
<evidence type="ECO:0000256" key="24">
    <source>
        <dbReference type="ARBA" id="ARBA00046376"/>
    </source>
</evidence>
<feature type="transmembrane region" description="Helical" evidence="25">
    <location>
        <begin position="328"/>
        <end position="346"/>
    </location>
</feature>
<dbReference type="GO" id="GO:0005765">
    <property type="term" value="C:lysosomal membrane"/>
    <property type="evidence" value="ECO:0007669"/>
    <property type="project" value="UniProtKB-SubCell"/>
</dbReference>
<dbReference type="PROSITE" id="PS50850">
    <property type="entry name" value="MFS"/>
    <property type="match status" value="1"/>
</dbReference>
<evidence type="ECO:0000256" key="3">
    <source>
        <dbReference type="ARBA" id="ARBA00022448"/>
    </source>
</evidence>
<feature type="transmembrane region" description="Helical" evidence="25">
    <location>
        <begin position="302"/>
        <end position="322"/>
    </location>
</feature>
<gene>
    <name evidence="27" type="ORF">GCM10010995_01660</name>
</gene>
<keyword evidence="7" id="KW-0458">Lysosome</keyword>
<name>A0A8J2Z2E7_9GAMM</name>
<comment type="catalytic activity">
    <reaction evidence="11">
        <text>L-alpha-aminoacyl-L-histidine(out) = L-alpha-aminoacyl-L-histidine(in)</text>
        <dbReference type="Rhea" id="RHEA:79375"/>
        <dbReference type="ChEBI" id="CHEBI:229967"/>
    </reaction>
</comment>
<evidence type="ECO:0000256" key="2">
    <source>
        <dbReference type="ARBA" id="ARBA00008335"/>
    </source>
</evidence>
<evidence type="ECO:0000256" key="5">
    <source>
        <dbReference type="ARBA" id="ARBA00022989"/>
    </source>
</evidence>
<keyword evidence="28" id="KW-1185">Reference proteome</keyword>
<comment type="catalytic activity">
    <reaction evidence="20">
        <text>L-lysyl-glycine(out) = L-lysyl-glycine(in)</text>
        <dbReference type="Rhea" id="RHEA:79407"/>
        <dbReference type="ChEBI" id="CHEBI:191202"/>
    </reaction>
</comment>
<evidence type="ECO:0000256" key="18">
    <source>
        <dbReference type="ARBA" id="ARBA00044912"/>
    </source>
</evidence>
<feature type="transmembrane region" description="Helical" evidence="25">
    <location>
        <begin position="59"/>
        <end position="80"/>
    </location>
</feature>
<dbReference type="PANTHER" id="PTHR23512">
    <property type="entry name" value="MAJOR FACILITATOR SUPERFAMILY DOMAIN-CONTAINING PROTEIN 1"/>
    <property type="match status" value="1"/>
</dbReference>
<evidence type="ECO:0000259" key="26">
    <source>
        <dbReference type="PROSITE" id="PS50850"/>
    </source>
</evidence>
<evidence type="ECO:0000256" key="1">
    <source>
        <dbReference type="ARBA" id="ARBA00004155"/>
    </source>
</evidence>
<evidence type="ECO:0000256" key="11">
    <source>
        <dbReference type="ARBA" id="ARBA00044884"/>
    </source>
</evidence>
<keyword evidence="3" id="KW-0813">Transport</keyword>
<accession>A0A8J2Z2E7</accession>
<dbReference type="AlphaFoldDB" id="A0A8J2Z2E7"/>
<evidence type="ECO:0000256" key="12">
    <source>
        <dbReference type="ARBA" id="ARBA00044891"/>
    </source>
</evidence>
<feature type="transmembrane region" description="Helical" evidence="25">
    <location>
        <begin position="142"/>
        <end position="160"/>
    </location>
</feature>
<evidence type="ECO:0000256" key="9">
    <source>
        <dbReference type="ARBA" id="ARBA00044878"/>
    </source>
</evidence>
<feature type="transmembrane region" description="Helical" evidence="25">
    <location>
        <begin position="233"/>
        <end position="252"/>
    </location>
</feature>
<dbReference type="OrthoDB" id="5620971at2"/>
<comment type="function">
    <text evidence="23">Lysosomal dipeptide uniporter that selectively exports lysine, arginine or histidine-containing dipeptides with a net positive charge from the lysosome lumen into the cytosol. Could play a role in a specific type of protein O-glycosylation indirectly regulating macrophages migration and tissue invasion. Also essential for liver homeostasis.</text>
</comment>
<comment type="catalytic activity">
    <reaction evidence="12">
        <text>L-lysyl-L-alpha-amino acid(out) = L-lysyl-L-alpha-amino acid(in)</text>
        <dbReference type="Rhea" id="RHEA:79387"/>
        <dbReference type="ChEBI" id="CHEBI:229965"/>
    </reaction>
</comment>
<dbReference type="InterPro" id="IPR020846">
    <property type="entry name" value="MFS_dom"/>
</dbReference>
<evidence type="ECO:0000256" key="25">
    <source>
        <dbReference type="SAM" id="Phobius"/>
    </source>
</evidence>
<evidence type="ECO:0000256" key="23">
    <source>
        <dbReference type="ARBA" id="ARBA00045709"/>
    </source>
</evidence>
<dbReference type="SUPFAM" id="SSF103473">
    <property type="entry name" value="MFS general substrate transporter"/>
    <property type="match status" value="1"/>
</dbReference>
<evidence type="ECO:0000313" key="27">
    <source>
        <dbReference type="EMBL" id="GGF88104.1"/>
    </source>
</evidence>
<evidence type="ECO:0000256" key="16">
    <source>
        <dbReference type="ARBA" id="ARBA00044900"/>
    </source>
</evidence>
<keyword evidence="5 25" id="KW-1133">Transmembrane helix</keyword>
<evidence type="ECO:0000256" key="15">
    <source>
        <dbReference type="ARBA" id="ARBA00044899"/>
    </source>
</evidence>
<evidence type="ECO:0000256" key="8">
    <source>
        <dbReference type="ARBA" id="ARBA00044876"/>
    </source>
</evidence>
<comment type="catalytic activity">
    <reaction evidence="15">
        <text>L-arginyl-L-alpha-amino acid(out) = L-arginyl-L-alpha-amino acid(in)</text>
        <dbReference type="Rhea" id="RHEA:79371"/>
        <dbReference type="ChEBI" id="CHEBI:84315"/>
    </reaction>
</comment>
<dbReference type="InterPro" id="IPR036259">
    <property type="entry name" value="MFS_trans_sf"/>
</dbReference>
<evidence type="ECO:0000256" key="21">
    <source>
        <dbReference type="ARBA" id="ARBA00044985"/>
    </source>
</evidence>
<dbReference type="Pfam" id="PF07690">
    <property type="entry name" value="MFS_1"/>
    <property type="match status" value="1"/>
</dbReference>
<comment type="catalytic activity">
    <reaction evidence="8">
        <text>L-lysyl-L-alanine(out) = L-lysyl-L-alanine(in)</text>
        <dbReference type="Rhea" id="RHEA:79399"/>
        <dbReference type="ChEBI" id="CHEBI:229954"/>
    </reaction>
</comment>